<dbReference type="Proteomes" id="UP000522313">
    <property type="component" value="Unassembled WGS sequence"/>
</dbReference>
<protein>
    <submittedName>
        <fullName evidence="1">Uncharacterized protein</fullName>
    </submittedName>
</protein>
<dbReference type="EMBL" id="JACHBT010000003">
    <property type="protein sequence ID" value="MBB6503878.1"/>
    <property type="molecule type" value="Genomic_DNA"/>
</dbReference>
<evidence type="ECO:0000313" key="2">
    <source>
        <dbReference type="Proteomes" id="UP000522313"/>
    </source>
</evidence>
<organism evidence="1 2">
    <name type="scientific">Sphingomonas endophytica</name>
    <dbReference type="NCBI Taxonomy" id="869719"/>
    <lineage>
        <taxon>Bacteria</taxon>
        <taxon>Pseudomonadati</taxon>
        <taxon>Pseudomonadota</taxon>
        <taxon>Alphaproteobacteria</taxon>
        <taxon>Sphingomonadales</taxon>
        <taxon>Sphingomonadaceae</taxon>
        <taxon>Sphingomonas</taxon>
    </lineage>
</organism>
<dbReference type="RefSeq" id="WP_184504249.1">
    <property type="nucleotide sequence ID" value="NZ_JACHBT010000003.1"/>
</dbReference>
<proteinExistence type="predicted"/>
<evidence type="ECO:0000313" key="1">
    <source>
        <dbReference type="EMBL" id="MBB6503878.1"/>
    </source>
</evidence>
<dbReference type="AlphaFoldDB" id="A0A7X0JA56"/>
<name>A0A7X0JA56_9SPHN</name>
<reference evidence="1 2" key="2">
    <citation type="submission" date="2020-08" db="EMBL/GenBank/DDBJ databases">
        <authorList>
            <person name="Partida-Martinez L."/>
            <person name="Huntemann M."/>
            <person name="Clum A."/>
            <person name="Wang J."/>
            <person name="Palaniappan K."/>
            <person name="Ritter S."/>
            <person name="Chen I.-M."/>
            <person name="Stamatis D."/>
            <person name="Reddy T."/>
            <person name="O'Malley R."/>
            <person name="Daum C."/>
            <person name="Shapiro N."/>
            <person name="Ivanova N."/>
            <person name="Kyrpides N."/>
            <person name="Woyke T."/>
        </authorList>
    </citation>
    <scope>NUCLEOTIDE SEQUENCE [LARGE SCALE GENOMIC DNA]</scope>
    <source>
        <strain evidence="1 2">AS3.13</strain>
    </source>
</reference>
<accession>A0A7X0JA56</accession>
<gene>
    <name evidence="1" type="ORF">F4693_000833</name>
</gene>
<sequence>MPTFRVAIVDGAASASSLEEHSTIEEAKDRTIRAALSLLLKVRTKENRRTATCEVAEMPHGQQLSFQVTLELKDFI</sequence>
<reference evidence="1 2" key="1">
    <citation type="submission" date="2020-08" db="EMBL/GenBank/DDBJ databases">
        <title>The Agave Microbiome: Exploring the role of microbial communities in plant adaptations to desert environments.</title>
        <authorList>
            <person name="Partida-Martinez L.P."/>
        </authorList>
    </citation>
    <scope>NUCLEOTIDE SEQUENCE [LARGE SCALE GENOMIC DNA]</scope>
    <source>
        <strain evidence="1 2">AS3.13</strain>
    </source>
</reference>
<comment type="caution">
    <text evidence="1">The sequence shown here is derived from an EMBL/GenBank/DDBJ whole genome shotgun (WGS) entry which is preliminary data.</text>
</comment>